<evidence type="ECO:0000313" key="2">
    <source>
        <dbReference type="EMBL" id="GGD75636.1"/>
    </source>
</evidence>
<name>A0A916Z4J7_9BACL</name>
<protein>
    <submittedName>
        <fullName evidence="2">Uncharacterized protein</fullName>
    </submittedName>
</protein>
<accession>A0A916Z4J7</accession>
<reference evidence="2" key="1">
    <citation type="journal article" date="2014" name="Int. J. Syst. Evol. Microbiol.">
        <title>Complete genome sequence of Corynebacterium casei LMG S-19264T (=DSM 44701T), isolated from a smear-ripened cheese.</title>
        <authorList>
            <consortium name="US DOE Joint Genome Institute (JGI-PGF)"/>
            <person name="Walter F."/>
            <person name="Albersmeier A."/>
            <person name="Kalinowski J."/>
            <person name="Ruckert C."/>
        </authorList>
    </citation>
    <scope>NUCLEOTIDE SEQUENCE</scope>
    <source>
        <strain evidence="2">CGMCC 1.15178</strain>
    </source>
</reference>
<proteinExistence type="predicted"/>
<feature type="region of interest" description="Disordered" evidence="1">
    <location>
        <begin position="30"/>
        <end position="49"/>
    </location>
</feature>
<dbReference type="EMBL" id="BMHP01000002">
    <property type="protein sequence ID" value="GGD75636.1"/>
    <property type="molecule type" value="Genomic_DNA"/>
</dbReference>
<feature type="compositionally biased region" description="Basic residues" evidence="1">
    <location>
        <begin position="40"/>
        <end position="49"/>
    </location>
</feature>
<dbReference type="Proteomes" id="UP000612456">
    <property type="component" value="Unassembled WGS sequence"/>
</dbReference>
<reference evidence="2" key="2">
    <citation type="submission" date="2020-09" db="EMBL/GenBank/DDBJ databases">
        <authorList>
            <person name="Sun Q."/>
            <person name="Zhou Y."/>
        </authorList>
    </citation>
    <scope>NUCLEOTIDE SEQUENCE</scope>
    <source>
        <strain evidence="2">CGMCC 1.15178</strain>
    </source>
</reference>
<organism evidence="2 3">
    <name type="scientific">Paenibacillus nasutitermitis</name>
    <dbReference type="NCBI Taxonomy" id="1652958"/>
    <lineage>
        <taxon>Bacteria</taxon>
        <taxon>Bacillati</taxon>
        <taxon>Bacillota</taxon>
        <taxon>Bacilli</taxon>
        <taxon>Bacillales</taxon>
        <taxon>Paenibacillaceae</taxon>
        <taxon>Paenibacillus</taxon>
    </lineage>
</organism>
<comment type="caution">
    <text evidence="2">The sequence shown here is derived from an EMBL/GenBank/DDBJ whole genome shotgun (WGS) entry which is preliminary data.</text>
</comment>
<dbReference type="AlphaFoldDB" id="A0A916Z4J7"/>
<evidence type="ECO:0000256" key="1">
    <source>
        <dbReference type="SAM" id="MobiDB-lite"/>
    </source>
</evidence>
<sequence>MRGLRLRETAYRIYQTRLWQQPARHLPLLHAKEAAGNHSQPHRRQRTAV</sequence>
<gene>
    <name evidence="2" type="ORF">GCM10010911_37010</name>
</gene>
<keyword evidence="3" id="KW-1185">Reference proteome</keyword>
<evidence type="ECO:0000313" key="3">
    <source>
        <dbReference type="Proteomes" id="UP000612456"/>
    </source>
</evidence>